<keyword evidence="8" id="KW-1185">Reference proteome</keyword>
<comment type="subcellular location">
    <subcellularLocation>
        <location evidence="1">Cytoplasm</location>
        <location evidence="1">Cytoskeleton</location>
    </subcellularLocation>
</comment>
<dbReference type="GO" id="GO:0000278">
    <property type="term" value="P:mitotic cell cycle"/>
    <property type="evidence" value="ECO:0007669"/>
    <property type="project" value="TreeGrafter"/>
</dbReference>
<dbReference type="InterPro" id="IPR001752">
    <property type="entry name" value="Kinesin_motor_dom"/>
</dbReference>
<evidence type="ECO:0000313" key="9">
    <source>
        <dbReference type="WBParaSite" id="EVEC_0001242901-mRNA-1"/>
    </source>
</evidence>
<reference evidence="9" key="1">
    <citation type="submission" date="2017-02" db="UniProtKB">
        <authorList>
            <consortium name="WormBaseParasite"/>
        </authorList>
    </citation>
    <scope>IDENTIFICATION</scope>
</reference>
<dbReference type="EMBL" id="UXUI01012417">
    <property type="protein sequence ID" value="VDD96878.1"/>
    <property type="molecule type" value="Genomic_DNA"/>
</dbReference>
<dbReference type="AlphaFoldDB" id="A0A0N4VN83"/>
<dbReference type="GO" id="GO:0003777">
    <property type="term" value="F:microtubule motor activity"/>
    <property type="evidence" value="ECO:0007669"/>
    <property type="project" value="InterPro"/>
</dbReference>
<evidence type="ECO:0000256" key="3">
    <source>
        <dbReference type="ARBA" id="ARBA00022840"/>
    </source>
</evidence>
<keyword evidence="4" id="KW-0963">Cytoplasm</keyword>
<dbReference type="SUPFAM" id="SSF52540">
    <property type="entry name" value="P-loop containing nucleoside triphosphate hydrolases"/>
    <property type="match status" value="1"/>
</dbReference>
<dbReference type="STRING" id="51028.A0A0N4VN83"/>
<evidence type="ECO:0000256" key="4">
    <source>
        <dbReference type="ARBA" id="ARBA00023212"/>
    </source>
</evidence>
<feature type="binding site" evidence="5">
    <location>
        <begin position="95"/>
        <end position="102"/>
    </location>
    <ligand>
        <name>ATP</name>
        <dbReference type="ChEBI" id="CHEBI:30616"/>
    </ligand>
</feature>
<evidence type="ECO:0000259" key="6">
    <source>
        <dbReference type="PROSITE" id="PS50067"/>
    </source>
</evidence>
<dbReference type="PANTHER" id="PTHR47968">
    <property type="entry name" value="CENTROMERE PROTEIN E"/>
    <property type="match status" value="1"/>
</dbReference>
<dbReference type="Proteomes" id="UP000274131">
    <property type="component" value="Unassembled WGS sequence"/>
</dbReference>
<comment type="similarity">
    <text evidence="5">Belongs to the TRAFAC class myosin-kinesin ATPase superfamily. Kinesin family.</text>
</comment>
<dbReference type="InterPro" id="IPR036961">
    <property type="entry name" value="Kinesin_motor_dom_sf"/>
</dbReference>
<organism evidence="9">
    <name type="scientific">Enterobius vermicularis</name>
    <name type="common">Human pinworm</name>
    <dbReference type="NCBI Taxonomy" id="51028"/>
    <lineage>
        <taxon>Eukaryota</taxon>
        <taxon>Metazoa</taxon>
        <taxon>Ecdysozoa</taxon>
        <taxon>Nematoda</taxon>
        <taxon>Chromadorea</taxon>
        <taxon>Rhabditida</taxon>
        <taxon>Spirurina</taxon>
        <taxon>Oxyuridomorpha</taxon>
        <taxon>Oxyuroidea</taxon>
        <taxon>Oxyuridae</taxon>
        <taxon>Enterobius</taxon>
    </lineage>
</organism>
<evidence type="ECO:0000313" key="7">
    <source>
        <dbReference type="EMBL" id="VDD96878.1"/>
    </source>
</evidence>
<keyword evidence="2 5" id="KW-0547">Nucleotide-binding</keyword>
<reference evidence="7 8" key="2">
    <citation type="submission" date="2018-10" db="EMBL/GenBank/DDBJ databases">
        <authorList>
            <consortium name="Pathogen Informatics"/>
        </authorList>
    </citation>
    <scope>NUCLEOTIDE SEQUENCE [LARGE SCALE GENOMIC DNA]</scope>
</reference>
<dbReference type="GO" id="GO:0007018">
    <property type="term" value="P:microtubule-based movement"/>
    <property type="evidence" value="ECO:0007669"/>
    <property type="project" value="InterPro"/>
</dbReference>
<proteinExistence type="inferred from homology"/>
<keyword evidence="5" id="KW-0505">Motor protein</keyword>
<dbReference type="PROSITE" id="PS50067">
    <property type="entry name" value="KINESIN_MOTOR_2"/>
    <property type="match status" value="1"/>
</dbReference>
<evidence type="ECO:0000256" key="2">
    <source>
        <dbReference type="ARBA" id="ARBA00022741"/>
    </source>
</evidence>
<protein>
    <submittedName>
        <fullName evidence="9">Kinesin motor domain-containing protein</fullName>
    </submittedName>
</protein>
<dbReference type="Gene3D" id="3.40.850.10">
    <property type="entry name" value="Kinesin motor domain"/>
    <property type="match status" value="1"/>
</dbReference>
<sequence>MKPEGEADNVRVVVRCRPLSEQEQQQGRSSVVNIDGLKNAISIANPSAPQEPYRVFTFDAVFDENVDQLNVYNIAARPIVENVLQGYNGTILAYGQTGSGKTYTMTGKPDPPELSGIIPNSFAHVFDHIAKCEQGKTFLVRVSYLEIYNEEIRDLLVKNPSHSLEIKERPGVGVYVKDLSSVTVSSAGHMERIMRFGNNNRRVKVLFLENLTNNPLSACRTDCATSMNIESSRSHAIFIMTIERSEKIGGRDHLTQGKLQLVDLAVCSLHLTFWCSGSPLHHNKSSLLIQSVFPLH</sequence>
<keyword evidence="4" id="KW-0206">Cytoskeleton</keyword>
<dbReference type="PANTHER" id="PTHR47968:SF50">
    <property type="entry name" value="KINESIN-LIKE PROTEIN"/>
    <property type="match status" value="1"/>
</dbReference>
<evidence type="ECO:0000313" key="8">
    <source>
        <dbReference type="Proteomes" id="UP000274131"/>
    </source>
</evidence>
<dbReference type="GO" id="GO:0005874">
    <property type="term" value="C:microtubule"/>
    <property type="evidence" value="ECO:0007669"/>
    <property type="project" value="TreeGrafter"/>
</dbReference>
<dbReference type="GO" id="GO:0008017">
    <property type="term" value="F:microtubule binding"/>
    <property type="evidence" value="ECO:0007669"/>
    <property type="project" value="InterPro"/>
</dbReference>
<dbReference type="PRINTS" id="PR00380">
    <property type="entry name" value="KINESINHEAVY"/>
</dbReference>
<name>A0A0N4VN83_ENTVE</name>
<gene>
    <name evidence="7" type="ORF">EVEC_LOCUS11629</name>
</gene>
<dbReference type="InterPro" id="IPR027417">
    <property type="entry name" value="P-loop_NTPase"/>
</dbReference>
<evidence type="ECO:0000256" key="5">
    <source>
        <dbReference type="PROSITE-ProRule" id="PRU00283"/>
    </source>
</evidence>
<feature type="domain" description="Kinesin motor" evidence="6">
    <location>
        <begin position="9"/>
        <end position="296"/>
    </location>
</feature>
<dbReference type="InterPro" id="IPR027640">
    <property type="entry name" value="Kinesin-like_fam"/>
</dbReference>
<dbReference type="GO" id="GO:0005524">
    <property type="term" value="F:ATP binding"/>
    <property type="evidence" value="ECO:0007669"/>
    <property type="project" value="UniProtKB-UniRule"/>
</dbReference>
<dbReference type="SMART" id="SM00129">
    <property type="entry name" value="KISc"/>
    <property type="match status" value="1"/>
</dbReference>
<evidence type="ECO:0000256" key="1">
    <source>
        <dbReference type="ARBA" id="ARBA00004245"/>
    </source>
</evidence>
<dbReference type="OrthoDB" id="3176171at2759"/>
<accession>A0A0N4VN83</accession>
<keyword evidence="3 5" id="KW-0067">ATP-binding</keyword>
<dbReference type="WBParaSite" id="EVEC_0001242901-mRNA-1">
    <property type="protein sequence ID" value="EVEC_0001242901-mRNA-1"/>
    <property type="gene ID" value="EVEC_0001242901"/>
</dbReference>
<dbReference type="Pfam" id="PF00225">
    <property type="entry name" value="Kinesin"/>
    <property type="match status" value="2"/>
</dbReference>